<dbReference type="EMBL" id="JACCFS010000001">
    <property type="protein sequence ID" value="NYJ34195.1"/>
    <property type="molecule type" value="Genomic_DNA"/>
</dbReference>
<dbReference type="Proteomes" id="UP000572051">
    <property type="component" value="Unassembled WGS sequence"/>
</dbReference>
<sequence>MTRSSRRWGERRALDLDALPDYDPDAETLDVRSLLKVLVRHAGGDRALWWQATRRRIVFAVFDRRTGRHPHGSETRVIGIIVAPTEILDPPGHEDQAILWAPAPRPRMDAENSTPAP</sequence>
<keyword evidence="2" id="KW-1185">Reference proteome</keyword>
<dbReference type="RefSeq" id="WP_179819771.1">
    <property type="nucleotide sequence ID" value="NZ_JACCFS010000001.1"/>
</dbReference>
<accession>A0A7Z0EN13</accession>
<comment type="caution">
    <text evidence="1">The sequence shown here is derived from an EMBL/GenBank/DDBJ whole genome shotgun (WGS) entry which is preliminary data.</text>
</comment>
<proteinExistence type="predicted"/>
<organism evidence="1 2">
    <name type="scientific">Nocardiopsis aegyptia</name>
    <dbReference type="NCBI Taxonomy" id="220378"/>
    <lineage>
        <taxon>Bacteria</taxon>
        <taxon>Bacillati</taxon>
        <taxon>Actinomycetota</taxon>
        <taxon>Actinomycetes</taxon>
        <taxon>Streptosporangiales</taxon>
        <taxon>Nocardiopsidaceae</taxon>
        <taxon>Nocardiopsis</taxon>
    </lineage>
</organism>
<evidence type="ECO:0000313" key="2">
    <source>
        <dbReference type="Proteomes" id="UP000572051"/>
    </source>
</evidence>
<dbReference type="AlphaFoldDB" id="A0A7Z0EN13"/>
<protein>
    <submittedName>
        <fullName evidence="1">Uncharacterized protein</fullName>
    </submittedName>
</protein>
<reference evidence="1 2" key="1">
    <citation type="submission" date="2020-07" db="EMBL/GenBank/DDBJ databases">
        <title>Sequencing the genomes of 1000 actinobacteria strains.</title>
        <authorList>
            <person name="Klenk H.-P."/>
        </authorList>
    </citation>
    <scope>NUCLEOTIDE SEQUENCE [LARGE SCALE GENOMIC DNA]</scope>
    <source>
        <strain evidence="1 2">DSM 44442</strain>
    </source>
</reference>
<gene>
    <name evidence="1" type="ORF">HNR10_002076</name>
</gene>
<name>A0A7Z0EN13_9ACTN</name>
<evidence type="ECO:0000313" key="1">
    <source>
        <dbReference type="EMBL" id="NYJ34195.1"/>
    </source>
</evidence>